<dbReference type="EMBL" id="AWUE01020896">
    <property type="protein sequence ID" value="OMO64634.1"/>
    <property type="molecule type" value="Genomic_DNA"/>
</dbReference>
<proteinExistence type="predicted"/>
<dbReference type="AlphaFoldDB" id="A0A1R3H2S1"/>
<organism evidence="1 2">
    <name type="scientific">Corchorus olitorius</name>
    <dbReference type="NCBI Taxonomy" id="93759"/>
    <lineage>
        <taxon>Eukaryota</taxon>
        <taxon>Viridiplantae</taxon>
        <taxon>Streptophyta</taxon>
        <taxon>Embryophyta</taxon>
        <taxon>Tracheophyta</taxon>
        <taxon>Spermatophyta</taxon>
        <taxon>Magnoliopsida</taxon>
        <taxon>eudicotyledons</taxon>
        <taxon>Gunneridae</taxon>
        <taxon>Pentapetalae</taxon>
        <taxon>rosids</taxon>
        <taxon>malvids</taxon>
        <taxon>Malvales</taxon>
        <taxon>Malvaceae</taxon>
        <taxon>Grewioideae</taxon>
        <taxon>Apeibeae</taxon>
        <taxon>Corchorus</taxon>
    </lineage>
</organism>
<reference evidence="2" key="1">
    <citation type="submission" date="2013-09" db="EMBL/GenBank/DDBJ databases">
        <title>Corchorus olitorius genome sequencing.</title>
        <authorList>
            <person name="Alam M."/>
            <person name="Haque M.S."/>
            <person name="Islam M.S."/>
            <person name="Emdad E.M."/>
            <person name="Islam M.M."/>
            <person name="Ahmed B."/>
            <person name="Halim A."/>
            <person name="Hossen Q.M.M."/>
            <person name="Hossain M.Z."/>
            <person name="Ahmed R."/>
            <person name="Khan M.M."/>
            <person name="Islam R."/>
            <person name="Rashid M.M."/>
            <person name="Khan S.A."/>
            <person name="Rahman M.S."/>
            <person name="Alam M."/>
            <person name="Yahiya A.S."/>
            <person name="Khan M.S."/>
            <person name="Azam M.S."/>
            <person name="Haque T."/>
            <person name="Lashkar M.Z.H."/>
            <person name="Akhand A.I."/>
            <person name="Morshed G."/>
            <person name="Roy S."/>
            <person name="Uddin K.S."/>
            <person name="Rabeya T."/>
            <person name="Hossain A.S."/>
            <person name="Chowdhury A."/>
            <person name="Snigdha A.R."/>
            <person name="Mortoza M.S."/>
            <person name="Matin S.A."/>
            <person name="Hoque S.M.E."/>
            <person name="Islam M.K."/>
            <person name="Roy D.K."/>
            <person name="Haider R."/>
            <person name="Moosa M.M."/>
            <person name="Elias S.M."/>
            <person name="Hasan A.M."/>
            <person name="Jahan S."/>
            <person name="Shafiuddin M."/>
            <person name="Mahmood N."/>
            <person name="Shommy N.S."/>
        </authorList>
    </citation>
    <scope>NUCLEOTIDE SEQUENCE [LARGE SCALE GENOMIC DNA]</scope>
    <source>
        <strain evidence="2">cv. O-4</strain>
    </source>
</reference>
<name>A0A1R3H2S1_9ROSI</name>
<gene>
    <name evidence="1" type="ORF">COLO4_31976</name>
</gene>
<evidence type="ECO:0000313" key="2">
    <source>
        <dbReference type="Proteomes" id="UP000187203"/>
    </source>
</evidence>
<protein>
    <submittedName>
        <fullName evidence="1">Uncharacterized protein</fullName>
    </submittedName>
</protein>
<keyword evidence="2" id="KW-1185">Reference proteome</keyword>
<comment type="caution">
    <text evidence="1">The sequence shown here is derived from an EMBL/GenBank/DDBJ whole genome shotgun (WGS) entry which is preliminary data.</text>
</comment>
<sequence length="31" mass="3445">MGEHGKSIGKIYEMKFALNGDYKQVPNFGKG</sequence>
<dbReference type="Proteomes" id="UP000187203">
    <property type="component" value="Unassembled WGS sequence"/>
</dbReference>
<evidence type="ECO:0000313" key="1">
    <source>
        <dbReference type="EMBL" id="OMO64634.1"/>
    </source>
</evidence>
<accession>A0A1R3H2S1</accession>